<evidence type="ECO:0000313" key="7">
    <source>
        <dbReference type="Proteomes" id="UP001319827"/>
    </source>
</evidence>
<evidence type="ECO:0000256" key="2">
    <source>
        <dbReference type="ARBA" id="ARBA00022723"/>
    </source>
</evidence>
<dbReference type="Pfam" id="PF13247">
    <property type="entry name" value="Fer4_11"/>
    <property type="match status" value="1"/>
</dbReference>
<dbReference type="Gene3D" id="3.30.70.20">
    <property type="match status" value="2"/>
</dbReference>
<evidence type="ECO:0000259" key="5">
    <source>
        <dbReference type="PROSITE" id="PS51379"/>
    </source>
</evidence>
<dbReference type="Proteomes" id="UP001319827">
    <property type="component" value="Chromosome"/>
</dbReference>
<reference evidence="6 7" key="2">
    <citation type="journal article" date="2021" name="Int. J. Syst. Evol. Microbiol.">
        <title>Isolation and Polyphasic Characterization of Desulfuromonas versatilis sp. Nov., an Electrogenic Bacteria Capable of Versatile Metabolism Isolated from a Graphene Oxide-Reducing Enrichment Culture.</title>
        <authorList>
            <person name="Xie L."/>
            <person name="Yoshida N."/>
            <person name="Ishii S."/>
            <person name="Meng L."/>
        </authorList>
    </citation>
    <scope>NUCLEOTIDE SEQUENCE [LARGE SCALE GENOMIC DNA]</scope>
    <source>
        <strain evidence="6 7">NIT-T3</strain>
    </source>
</reference>
<keyword evidence="7" id="KW-1185">Reference proteome</keyword>
<accession>A0ABN6DV91</accession>
<feature type="domain" description="4Fe-4S ferredoxin-type" evidence="5">
    <location>
        <begin position="83"/>
        <end position="112"/>
    </location>
</feature>
<dbReference type="PROSITE" id="PS00198">
    <property type="entry name" value="4FE4S_FER_1"/>
    <property type="match status" value="1"/>
</dbReference>
<evidence type="ECO:0000256" key="3">
    <source>
        <dbReference type="ARBA" id="ARBA00023004"/>
    </source>
</evidence>
<dbReference type="RefSeq" id="WP_221250643.1">
    <property type="nucleotide sequence ID" value="NZ_AP024355.1"/>
</dbReference>
<proteinExistence type="predicted"/>
<dbReference type="SUPFAM" id="SSF54862">
    <property type="entry name" value="4Fe-4S ferredoxins"/>
    <property type="match status" value="1"/>
</dbReference>
<dbReference type="InterPro" id="IPR050954">
    <property type="entry name" value="ET_IronSulfur_Cluster-Binding"/>
</dbReference>
<dbReference type="PANTHER" id="PTHR43177:SF9">
    <property type="entry name" value="PROTEIN NRFC"/>
    <property type="match status" value="1"/>
</dbReference>
<dbReference type="CDD" id="cd16371">
    <property type="entry name" value="DMSOR_beta_like"/>
    <property type="match status" value="1"/>
</dbReference>
<evidence type="ECO:0000256" key="1">
    <source>
        <dbReference type="ARBA" id="ARBA00022485"/>
    </source>
</evidence>
<evidence type="ECO:0000256" key="4">
    <source>
        <dbReference type="ARBA" id="ARBA00023014"/>
    </source>
</evidence>
<dbReference type="PROSITE" id="PS51379">
    <property type="entry name" value="4FE4S_FER_2"/>
    <property type="match status" value="3"/>
</dbReference>
<keyword evidence="2" id="KW-0479">Metal-binding</keyword>
<keyword evidence="4" id="KW-0411">Iron-sulfur</keyword>
<reference evidence="6 7" key="1">
    <citation type="journal article" date="2016" name="C (Basel)">
        <title>Selective Growth of and Electricity Production by Marine Exoelectrogenic Bacteria in Self-Aggregated Hydrogel of Microbially Reduced Graphene Oxide.</title>
        <authorList>
            <person name="Yoshida N."/>
            <person name="Goto Y."/>
            <person name="Miyata Y."/>
        </authorList>
    </citation>
    <scope>NUCLEOTIDE SEQUENCE [LARGE SCALE GENOMIC DNA]</scope>
    <source>
        <strain evidence="6 7">NIT-T3</strain>
    </source>
</reference>
<name>A0ABN6DV91_9BACT</name>
<dbReference type="EMBL" id="AP024355">
    <property type="protein sequence ID" value="BCR03169.1"/>
    <property type="molecule type" value="Genomic_DNA"/>
</dbReference>
<dbReference type="InterPro" id="IPR017896">
    <property type="entry name" value="4Fe4S_Fe-S-bd"/>
</dbReference>
<protein>
    <submittedName>
        <fullName evidence="6">DMSO reductase subunit B</fullName>
    </submittedName>
</protein>
<feature type="domain" description="4Fe-4S ferredoxin-type" evidence="5">
    <location>
        <begin position="5"/>
        <end position="35"/>
    </location>
</feature>
<dbReference type="PANTHER" id="PTHR43177">
    <property type="entry name" value="PROTEIN NRFC"/>
    <property type="match status" value="1"/>
</dbReference>
<feature type="domain" description="4Fe-4S ferredoxin-type" evidence="5">
    <location>
        <begin position="49"/>
        <end position="81"/>
    </location>
</feature>
<keyword evidence="3" id="KW-0408">Iron</keyword>
<organism evidence="6 7">
    <name type="scientific">Desulfuromonas versatilis</name>
    <dbReference type="NCBI Taxonomy" id="2802975"/>
    <lineage>
        <taxon>Bacteria</taxon>
        <taxon>Pseudomonadati</taxon>
        <taxon>Thermodesulfobacteriota</taxon>
        <taxon>Desulfuromonadia</taxon>
        <taxon>Desulfuromonadales</taxon>
        <taxon>Desulfuromonadaceae</taxon>
        <taxon>Desulfuromonas</taxon>
    </lineage>
</organism>
<sequence>MKKQYGFFIDADRCIGCFTCAMACKNQNRLEPGIKWREVHPLDEAIYPHRDRAFYSLACNHCERPCCIEACPVSAYSKREKDGVVVHDQQKCIGCKNCVRSCPFGAPEYNPELNKAEKCSLCYQRLDAGLTPACAQGCPTRALQVVELSALDDADLLHYPPGFPAAKKLNPSVRFRSPRQPRIIRRKA</sequence>
<gene>
    <name evidence="6" type="ORF">DESUT3_02380</name>
</gene>
<keyword evidence="1" id="KW-0004">4Fe-4S</keyword>
<dbReference type="Pfam" id="PF12797">
    <property type="entry name" value="Fer4_2"/>
    <property type="match status" value="1"/>
</dbReference>
<dbReference type="InterPro" id="IPR017900">
    <property type="entry name" value="4Fe4S_Fe_S_CS"/>
</dbReference>
<evidence type="ECO:0000313" key="6">
    <source>
        <dbReference type="EMBL" id="BCR03169.1"/>
    </source>
</evidence>